<evidence type="ECO:0000313" key="8">
    <source>
        <dbReference type="EMBL" id="MBB6555793.1"/>
    </source>
</evidence>
<dbReference type="PANTHER" id="PTHR36115:SF6">
    <property type="entry name" value="PROLINE-RICH ANTIGEN HOMOLOG"/>
    <property type="match status" value="1"/>
</dbReference>
<dbReference type="RefSeq" id="WP_185110316.1">
    <property type="nucleotide sequence ID" value="NZ_BAAAXY010000296.1"/>
</dbReference>
<evidence type="ECO:0000256" key="2">
    <source>
        <dbReference type="ARBA" id="ARBA00022475"/>
    </source>
</evidence>
<dbReference type="Proteomes" id="UP000565579">
    <property type="component" value="Unassembled WGS sequence"/>
</dbReference>
<dbReference type="InterPro" id="IPR010432">
    <property type="entry name" value="RDD"/>
</dbReference>
<feature type="domain" description="RDD" evidence="7">
    <location>
        <begin position="14"/>
        <end position="134"/>
    </location>
</feature>
<feature type="transmembrane region" description="Helical" evidence="6">
    <location>
        <begin position="20"/>
        <end position="41"/>
    </location>
</feature>
<accession>A0A7X0U5F8</accession>
<keyword evidence="5 6" id="KW-0472">Membrane</keyword>
<dbReference type="Pfam" id="PF06271">
    <property type="entry name" value="RDD"/>
    <property type="match status" value="1"/>
</dbReference>
<evidence type="ECO:0000259" key="7">
    <source>
        <dbReference type="Pfam" id="PF06271"/>
    </source>
</evidence>
<keyword evidence="4 6" id="KW-1133">Transmembrane helix</keyword>
<evidence type="ECO:0000256" key="5">
    <source>
        <dbReference type="ARBA" id="ARBA00023136"/>
    </source>
</evidence>
<evidence type="ECO:0000256" key="6">
    <source>
        <dbReference type="SAM" id="Phobius"/>
    </source>
</evidence>
<evidence type="ECO:0000256" key="1">
    <source>
        <dbReference type="ARBA" id="ARBA00004651"/>
    </source>
</evidence>
<dbReference type="AlphaFoldDB" id="A0A7X0U5F8"/>
<keyword evidence="2" id="KW-1003">Cell membrane</keyword>
<reference evidence="8 9" key="1">
    <citation type="submission" date="2020-08" db="EMBL/GenBank/DDBJ databases">
        <title>Sequencing the genomes of 1000 actinobacteria strains.</title>
        <authorList>
            <person name="Klenk H.-P."/>
        </authorList>
    </citation>
    <scope>NUCLEOTIDE SEQUENCE [LARGE SCALE GENOMIC DNA]</scope>
    <source>
        <strain evidence="8 9">DSM 43768</strain>
    </source>
</reference>
<name>A0A7X0U5F8_9ACTN</name>
<sequence length="144" mass="16142">MTATAPQVDSRIIAPRLSRFGAWLVDIVVCAILVSGLQQLFSVNWDEPVNLLPGLAYFVLFHTWSGRTPGKWLLGIKVVARGTDRRPSWWGSALRSVWLLFPLIPVVDWVIGLAAWLWSFYDRDKRCLHDVLAGTVVVIASAKD</sequence>
<dbReference type="InterPro" id="IPR051791">
    <property type="entry name" value="Pra-immunoreactive"/>
</dbReference>
<gene>
    <name evidence="8" type="ORF">HD593_010588</name>
</gene>
<comment type="caution">
    <text evidence="8">The sequence shown here is derived from an EMBL/GenBank/DDBJ whole genome shotgun (WGS) entry which is preliminary data.</text>
</comment>
<dbReference type="GO" id="GO:0005886">
    <property type="term" value="C:plasma membrane"/>
    <property type="evidence" value="ECO:0007669"/>
    <property type="project" value="UniProtKB-SubCell"/>
</dbReference>
<organism evidence="8 9">
    <name type="scientific">Nonomuraea rubra</name>
    <dbReference type="NCBI Taxonomy" id="46180"/>
    <lineage>
        <taxon>Bacteria</taxon>
        <taxon>Bacillati</taxon>
        <taxon>Actinomycetota</taxon>
        <taxon>Actinomycetes</taxon>
        <taxon>Streptosporangiales</taxon>
        <taxon>Streptosporangiaceae</taxon>
        <taxon>Nonomuraea</taxon>
    </lineage>
</organism>
<evidence type="ECO:0000256" key="3">
    <source>
        <dbReference type="ARBA" id="ARBA00022692"/>
    </source>
</evidence>
<dbReference type="PANTHER" id="PTHR36115">
    <property type="entry name" value="PROLINE-RICH ANTIGEN HOMOLOG-RELATED"/>
    <property type="match status" value="1"/>
</dbReference>
<evidence type="ECO:0000313" key="9">
    <source>
        <dbReference type="Proteomes" id="UP000565579"/>
    </source>
</evidence>
<proteinExistence type="predicted"/>
<dbReference type="EMBL" id="JACHMI010000001">
    <property type="protein sequence ID" value="MBB6555793.1"/>
    <property type="molecule type" value="Genomic_DNA"/>
</dbReference>
<comment type="subcellular location">
    <subcellularLocation>
        <location evidence="1">Cell membrane</location>
        <topology evidence="1">Multi-pass membrane protein</topology>
    </subcellularLocation>
</comment>
<keyword evidence="9" id="KW-1185">Reference proteome</keyword>
<evidence type="ECO:0000256" key="4">
    <source>
        <dbReference type="ARBA" id="ARBA00022989"/>
    </source>
</evidence>
<feature type="transmembrane region" description="Helical" evidence="6">
    <location>
        <begin position="97"/>
        <end position="118"/>
    </location>
</feature>
<keyword evidence="3 6" id="KW-0812">Transmembrane</keyword>
<protein>
    <submittedName>
        <fullName evidence="8">Putative RDD family membrane protein YckC</fullName>
    </submittedName>
</protein>